<dbReference type="AlphaFoldDB" id="A0A251XVM5"/>
<sequence>MGPSGWQTRDPMRKTGLVTIYDVAREAGVSAMTVSNVINDHPHVRDATRTKVVDAMTRLDYRINVSARNLRAGRTGTIGLVVPEFDRPYFGQLAARIVEAATSHGFRVVLEQTGARRDAELESLSMSRNSVYDGLILSAVGLGAGDAELLRVENPLVILGERIFEGPVDHVAMPNAEGARLAVAHLIDAGCRRIAMIGDPDPGDVTAGALRMDGYRRAHADAGRAVAPELLVGRFEYSMAGGHAAITRLMGSGAEFDGVFCVTDTVAMGVLRGLADAGRRVPDDVRVVGFDEIPESAYLVPGLTSVDPDHDFMARTAVDRLVRRIEGDRTPAREFLAEPRLVIRGSSARR</sequence>
<gene>
    <name evidence="5" type="primary">ccpA_7</name>
    <name evidence="5" type="ORF">CMsap09_11815</name>
</gene>
<keyword evidence="2" id="KW-0238">DNA-binding</keyword>
<protein>
    <submittedName>
        <fullName evidence="5">Catabolite control protein A</fullName>
    </submittedName>
</protein>
<feature type="domain" description="HTH lacI-type" evidence="4">
    <location>
        <begin position="18"/>
        <end position="72"/>
    </location>
</feature>
<evidence type="ECO:0000256" key="1">
    <source>
        <dbReference type="ARBA" id="ARBA00023015"/>
    </source>
</evidence>
<dbReference type="InterPro" id="IPR028082">
    <property type="entry name" value="Peripla_BP_I"/>
</dbReference>
<dbReference type="InterPro" id="IPR046335">
    <property type="entry name" value="LacI/GalR-like_sensor"/>
</dbReference>
<dbReference type="EMBL" id="MDHJ01000001">
    <property type="protein sequence ID" value="OUE09624.1"/>
    <property type="molecule type" value="Genomic_DNA"/>
</dbReference>
<dbReference type="SMART" id="SM00354">
    <property type="entry name" value="HTH_LACI"/>
    <property type="match status" value="1"/>
</dbReference>
<dbReference type="InterPro" id="IPR010982">
    <property type="entry name" value="Lambda_DNA-bd_dom_sf"/>
</dbReference>
<evidence type="ECO:0000259" key="4">
    <source>
        <dbReference type="PROSITE" id="PS50932"/>
    </source>
</evidence>
<dbReference type="Gene3D" id="3.40.50.2300">
    <property type="match status" value="2"/>
</dbReference>
<comment type="caution">
    <text evidence="5">The sequence shown here is derived from an EMBL/GenBank/DDBJ whole genome shotgun (WGS) entry which is preliminary data.</text>
</comment>
<proteinExistence type="predicted"/>
<dbReference type="GO" id="GO:0003700">
    <property type="term" value="F:DNA-binding transcription factor activity"/>
    <property type="evidence" value="ECO:0007669"/>
    <property type="project" value="TreeGrafter"/>
</dbReference>
<dbReference type="Gene3D" id="1.10.260.40">
    <property type="entry name" value="lambda repressor-like DNA-binding domains"/>
    <property type="match status" value="1"/>
</dbReference>
<reference evidence="5 6" key="1">
    <citation type="submission" date="2016-08" db="EMBL/GenBank/DDBJ databases">
        <title>Genome sequence of Clavibacter michiganensis spp. strain CASJ009.</title>
        <authorList>
            <person name="Thapa S.P."/>
            <person name="Coaker G."/>
        </authorList>
    </citation>
    <scope>NUCLEOTIDE SEQUENCE [LARGE SCALE GENOMIC DNA]</scope>
    <source>
        <strain evidence="5">CASJ009</strain>
    </source>
</reference>
<evidence type="ECO:0000313" key="5">
    <source>
        <dbReference type="EMBL" id="OUE09624.1"/>
    </source>
</evidence>
<dbReference type="SUPFAM" id="SSF47413">
    <property type="entry name" value="lambda repressor-like DNA-binding domains"/>
    <property type="match status" value="1"/>
</dbReference>
<dbReference type="PRINTS" id="PR00036">
    <property type="entry name" value="HTHLACI"/>
</dbReference>
<dbReference type="CDD" id="cd06267">
    <property type="entry name" value="PBP1_LacI_sugar_binding-like"/>
    <property type="match status" value="1"/>
</dbReference>
<name>A0A251XVM5_9MICO</name>
<dbReference type="CDD" id="cd01392">
    <property type="entry name" value="HTH_LacI"/>
    <property type="match status" value="1"/>
</dbReference>
<dbReference type="PROSITE" id="PS00356">
    <property type="entry name" value="HTH_LACI_1"/>
    <property type="match status" value="1"/>
</dbReference>
<dbReference type="InterPro" id="IPR000843">
    <property type="entry name" value="HTH_LacI"/>
</dbReference>
<dbReference type="PANTHER" id="PTHR30146:SF109">
    <property type="entry name" value="HTH-TYPE TRANSCRIPTIONAL REGULATOR GALS"/>
    <property type="match status" value="1"/>
</dbReference>
<organism evidence="5 6">
    <name type="scientific">Clavibacter michiganensis</name>
    <dbReference type="NCBI Taxonomy" id="28447"/>
    <lineage>
        <taxon>Bacteria</taxon>
        <taxon>Bacillati</taxon>
        <taxon>Actinomycetota</taxon>
        <taxon>Actinomycetes</taxon>
        <taxon>Micrococcales</taxon>
        <taxon>Microbacteriaceae</taxon>
        <taxon>Clavibacter</taxon>
    </lineage>
</organism>
<keyword evidence="1" id="KW-0805">Transcription regulation</keyword>
<accession>A0A251XVM5</accession>
<keyword evidence="3" id="KW-0804">Transcription</keyword>
<evidence type="ECO:0000313" key="6">
    <source>
        <dbReference type="Proteomes" id="UP000195106"/>
    </source>
</evidence>
<dbReference type="Pfam" id="PF00356">
    <property type="entry name" value="LacI"/>
    <property type="match status" value="1"/>
</dbReference>
<dbReference type="PANTHER" id="PTHR30146">
    <property type="entry name" value="LACI-RELATED TRANSCRIPTIONAL REPRESSOR"/>
    <property type="match status" value="1"/>
</dbReference>
<dbReference type="GO" id="GO:0000976">
    <property type="term" value="F:transcription cis-regulatory region binding"/>
    <property type="evidence" value="ECO:0007669"/>
    <property type="project" value="TreeGrafter"/>
</dbReference>
<dbReference type="Pfam" id="PF13377">
    <property type="entry name" value="Peripla_BP_3"/>
    <property type="match status" value="1"/>
</dbReference>
<dbReference type="Proteomes" id="UP000195106">
    <property type="component" value="Unassembled WGS sequence"/>
</dbReference>
<evidence type="ECO:0000256" key="2">
    <source>
        <dbReference type="ARBA" id="ARBA00023125"/>
    </source>
</evidence>
<dbReference type="SUPFAM" id="SSF53822">
    <property type="entry name" value="Periplasmic binding protein-like I"/>
    <property type="match status" value="1"/>
</dbReference>
<dbReference type="PROSITE" id="PS50932">
    <property type="entry name" value="HTH_LACI_2"/>
    <property type="match status" value="1"/>
</dbReference>
<evidence type="ECO:0000256" key="3">
    <source>
        <dbReference type="ARBA" id="ARBA00023163"/>
    </source>
</evidence>